<dbReference type="SUPFAM" id="SSF50978">
    <property type="entry name" value="WD40 repeat-like"/>
    <property type="match status" value="1"/>
</dbReference>
<feature type="region of interest" description="Disordered" evidence="4">
    <location>
        <begin position="739"/>
        <end position="782"/>
    </location>
</feature>
<dbReference type="SMART" id="SM00320">
    <property type="entry name" value="WD40"/>
    <property type="match status" value="5"/>
</dbReference>
<dbReference type="Pfam" id="PF24883">
    <property type="entry name" value="NPHP3_N"/>
    <property type="match status" value="1"/>
</dbReference>
<evidence type="ECO:0000259" key="5">
    <source>
        <dbReference type="Pfam" id="PF24883"/>
    </source>
</evidence>
<feature type="domain" description="Nephrocystin 3-like N-terminal" evidence="5">
    <location>
        <begin position="322"/>
        <end position="482"/>
    </location>
</feature>
<evidence type="ECO:0000256" key="3">
    <source>
        <dbReference type="PROSITE-ProRule" id="PRU00221"/>
    </source>
</evidence>
<feature type="repeat" description="WD" evidence="3">
    <location>
        <begin position="954"/>
        <end position="995"/>
    </location>
</feature>
<dbReference type="InterPro" id="IPR019775">
    <property type="entry name" value="WD40_repeat_CS"/>
</dbReference>
<dbReference type="EMBL" id="KL142368">
    <property type="protein sequence ID" value="KDR84334.1"/>
    <property type="molecule type" value="Genomic_DNA"/>
</dbReference>
<dbReference type="InterPro" id="IPR027417">
    <property type="entry name" value="P-loop_NTPase"/>
</dbReference>
<dbReference type="InterPro" id="IPR020472">
    <property type="entry name" value="WD40_PAC1"/>
</dbReference>
<reference evidence="7" key="1">
    <citation type="journal article" date="2014" name="Proc. Natl. Acad. Sci. U.S.A.">
        <title>Extensive sampling of basidiomycete genomes demonstrates inadequacy of the white-rot/brown-rot paradigm for wood decay fungi.</title>
        <authorList>
            <person name="Riley R."/>
            <person name="Salamov A.A."/>
            <person name="Brown D.W."/>
            <person name="Nagy L.G."/>
            <person name="Floudas D."/>
            <person name="Held B.W."/>
            <person name="Levasseur A."/>
            <person name="Lombard V."/>
            <person name="Morin E."/>
            <person name="Otillar R."/>
            <person name="Lindquist E.A."/>
            <person name="Sun H."/>
            <person name="LaButti K.M."/>
            <person name="Schmutz J."/>
            <person name="Jabbour D."/>
            <person name="Luo H."/>
            <person name="Baker S.E."/>
            <person name="Pisabarro A.G."/>
            <person name="Walton J.D."/>
            <person name="Blanchette R.A."/>
            <person name="Henrissat B."/>
            <person name="Martin F."/>
            <person name="Cullen D."/>
            <person name="Hibbett D.S."/>
            <person name="Grigoriev I.V."/>
        </authorList>
    </citation>
    <scope>NUCLEOTIDE SEQUENCE [LARGE SCALE GENOMIC DNA]</scope>
    <source>
        <strain evidence="7">CBS 339.88</strain>
    </source>
</reference>
<evidence type="ECO:0000313" key="6">
    <source>
        <dbReference type="EMBL" id="KDR84334.1"/>
    </source>
</evidence>
<dbReference type="InterPro" id="IPR015943">
    <property type="entry name" value="WD40/YVTN_repeat-like_dom_sf"/>
</dbReference>
<dbReference type="Pfam" id="PF00400">
    <property type="entry name" value="WD40"/>
    <property type="match status" value="4"/>
</dbReference>
<evidence type="ECO:0000256" key="2">
    <source>
        <dbReference type="ARBA" id="ARBA00022737"/>
    </source>
</evidence>
<accession>A0A067TWI9</accession>
<keyword evidence="7" id="KW-1185">Reference proteome</keyword>
<dbReference type="CDD" id="cd00200">
    <property type="entry name" value="WD40"/>
    <property type="match status" value="1"/>
</dbReference>
<dbReference type="Gene3D" id="3.40.50.300">
    <property type="entry name" value="P-loop containing nucleotide triphosphate hydrolases"/>
    <property type="match status" value="1"/>
</dbReference>
<proteinExistence type="predicted"/>
<dbReference type="PANTHER" id="PTHR19879">
    <property type="entry name" value="TRANSCRIPTION INITIATION FACTOR TFIID"/>
    <property type="match status" value="1"/>
</dbReference>
<dbReference type="InterPro" id="IPR056884">
    <property type="entry name" value="NPHP3-like_N"/>
</dbReference>
<dbReference type="InterPro" id="IPR036322">
    <property type="entry name" value="WD40_repeat_dom_sf"/>
</dbReference>
<dbReference type="PRINTS" id="PR00320">
    <property type="entry name" value="GPROTEINBRPT"/>
</dbReference>
<dbReference type="SUPFAM" id="SSF52540">
    <property type="entry name" value="P-loop containing nucleoside triphosphate hydrolases"/>
    <property type="match status" value="1"/>
</dbReference>
<protein>
    <recommendedName>
        <fullName evidence="5">Nephrocystin 3-like N-terminal domain-containing protein</fullName>
    </recommendedName>
</protein>
<evidence type="ECO:0000313" key="7">
    <source>
        <dbReference type="Proteomes" id="UP000027222"/>
    </source>
</evidence>
<dbReference type="AlphaFoldDB" id="A0A067TWI9"/>
<keyword evidence="2" id="KW-0677">Repeat</keyword>
<dbReference type="STRING" id="685588.A0A067TWI9"/>
<feature type="region of interest" description="Disordered" evidence="4">
    <location>
        <begin position="1"/>
        <end position="95"/>
    </location>
</feature>
<feature type="repeat" description="WD" evidence="3">
    <location>
        <begin position="912"/>
        <end position="953"/>
    </location>
</feature>
<dbReference type="Proteomes" id="UP000027222">
    <property type="component" value="Unassembled WGS sequence"/>
</dbReference>
<keyword evidence="1 3" id="KW-0853">WD repeat</keyword>
<dbReference type="PROSITE" id="PS00678">
    <property type="entry name" value="WD_REPEATS_1"/>
    <property type="match status" value="2"/>
</dbReference>
<organism evidence="6 7">
    <name type="scientific">Galerina marginata (strain CBS 339.88)</name>
    <dbReference type="NCBI Taxonomy" id="685588"/>
    <lineage>
        <taxon>Eukaryota</taxon>
        <taxon>Fungi</taxon>
        <taxon>Dikarya</taxon>
        <taxon>Basidiomycota</taxon>
        <taxon>Agaricomycotina</taxon>
        <taxon>Agaricomycetes</taxon>
        <taxon>Agaricomycetidae</taxon>
        <taxon>Agaricales</taxon>
        <taxon>Agaricineae</taxon>
        <taxon>Strophariaceae</taxon>
        <taxon>Galerina</taxon>
    </lineage>
</organism>
<dbReference type="HOGENOM" id="CLU_000288_6_0_1"/>
<dbReference type="Gene3D" id="2.130.10.10">
    <property type="entry name" value="YVTN repeat-like/Quinoprotein amine dehydrogenase"/>
    <property type="match status" value="3"/>
</dbReference>
<feature type="compositionally biased region" description="Acidic residues" evidence="4">
    <location>
        <begin position="742"/>
        <end position="757"/>
    </location>
</feature>
<evidence type="ECO:0000256" key="1">
    <source>
        <dbReference type="ARBA" id="ARBA00022574"/>
    </source>
</evidence>
<dbReference type="PROSITE" id="PS50082">
    <property type="entry name" value="WD_REPEATS_2"/>
    <property type="match status" value="3"/>
</dbReference>
<dbReference type="PANTHER" id="PTHR19879:SF9">
    <property type="entry name" value="TRANSCRIPTION INITIATION FACTOR TFIID SUBUNIT 5"/>
    <property type="match status" value="1"/>
</dbReference>
<gene>
    <name evidence="6" type="ORF">GALMADRAFT_133661</name>
</gene>
<name>A0A067TWI9_GALM3</name>
<dbReference type="OrthoDB" id="163438at2759"/>
<dbReference type="PROSITE" id="PS50294">
    <property type="entry name" value="WD_REPEATS_REGION"/>
    <property type="match status" value="3"/>
</dbReference>
<feature type="repeat" description="WD" evidence="3">
    <location>
        <begin position="829"/>
        <end position="870"/>
    </location>
</feature>
<sequence>MPSFRKFLGKTKDVFHPLGKSPKHQSQTGQDQRTESLSKNAEPSTSCSTLPTQSPDGTQTNQAQAPDTIRLGLSPDGGQAQFLGDNSRSSQQSLSTTHLLTPAPWEAWTLDQGFLYQVYSWNAQHPESSLDRIFDKFTTAIEQYEVLLELIPDGLIPIRGFVKALTHVMKLGMIMVEAKATALQFVQSVVRWVEKLATALAEAGSGHFVSRAWTDLSDIRKLIEDVCAWAHRMLNARLMERTFVNEKILDFRNQFSEAIERFGVLSNIHIAIGQDRINRQLETFIHGHDRLQQGQQILPKATFQVQNKIPCDPGTRKQVLAEIMKWVEDISDSSPCLFWLSGDPGVGKSAVTASIAQECKHRGILWAQFFINRNDASTTDPQLYFPTIVKQMSQHNPAVDYAIQNVLEEQPDLMTDDMSMQATGLFLKAVRLASESTPREPVVIVIDALDETDLKRLKLTTEIFSLILLDLPPNVKVFISSRVETVIRDNFNPHPRATNIHLSARTSVADVTQFLEAKVHEIMTEYHIDWSCWGHERMRKLCSQASGLFIWAVTAIEYIRSEIEEAGRESLDVILDELNVKGMDDINTLYRVILKRIYRHETDPWDLQRFQRIVGAILAQRTPLSIADLQGLLDLRNPRTGTPVDVEHFVRRLRTLLVPGVDEISGRTFPRVHKSFADFITSARAEHFRVDMTASNGELAIQCINQLTQLWKRKMPLQLRYARIHWSSHFTQVVGVPMEREETNDETIADVTSDDDFTSGNDAQSHMSNEENDPGPHGPIDTQTTKDLFMLRMYSVICVSPDGTCAAYASYDSIILRDTETGDFIRPPLTGHVGAVRSATFSPDGRLLVSGAYDKTIRIWDVETGELVVDPLIGHTGMVLATTFSPDGNRIVSSSENVRIWDAKTGKILHILEGHTDSVWSAFFSPDSNFIISSSNDETIRIWNATTGAAVRILSGHSAALFSAIFSSDGRQVLSFSIKGTIIVWDLETGQEIPNSCVDSALSFTGPESSPYIYTPQKANSAMHRVVPSTPFYSFRVAESGISGGVGDSWLYMDTKNHLIMSTYMGQLIIRLNLEPTNKLISLMGIHWNI</sequence>
<feature type="compositionally biased region" description="Polar residues" evidence="4">
    <location>
        <begin position="24"/>
        <end position="65"/>
    </location>
</feature>
<evidence type="ECO:0000256" key="4">
    <source>
        <dbReference type="SAM" id="MobiDB-lite"/>
    </source>
</evidence>
<dbReference type="InterPro" id="IPR001680">
    <property type="entry name" value="WD40_rpt"/>
</dbReference>
<feature type="compositionally biased region" description="Polar residues" evidence="4">
    <location>
        <begin position="758"/>
        <end position="767"/>
    </location>
</feature>